<dbReference type="EMBL" id="JADCNM010000006">
    <property type="protein sequence ID" value="KAG0477674.1"/>
    <property type="molecule type" value="Genomic_DNA"/>
</dbReference>
<evidence type="ECO:0000313" key="2">
    <source>
        <dbReference type="Proteomes" id="UP000639772"/>
    </source>
</evidence>
<reference evidence="1 2" key="1">
    <citation type="journal article" date="2020" name="Nat. Food">
        <title>A phased Vanilla planifolia genome enables genetic improvement of flavour and production.</title>
        <authorList>
            <person name="Hasing T."/>
            <person name="Tang H."/>
            <person name="Brym M."/>
            <person name="Khazi F."/>
            <person name="Huang T."/>
            <person name="Chambers A.H."/>
        </authorList>
    </citation>
    <scope>NUCLEOTIDE SEQUENCE [LARGE SCALE GENOMIC DNA]</scope>
    <source>
        <tissue evidence="1">Leaf</tissue>
    </source>
</reference>
<dbReference type="SUPFAM" id="SSF48371">
    <property type="entry name" value="ARM repeat"/>
    <property type="match status" value="1"/>
</dbReference>
<organism evidence="1 2">
    <name type="scientific">Vanilla planifolia</name>
    <name type="common">Vanilla</name>
    <dbReference type="NCBI Taxonomy" id="51239"/>
    <lineage>
        <taxon>Eukaryota</taxon>
        <taxon>Viridiplantae</taxon>
        <taxon>Streptophyta</taxon>
        <taxon>Embryophyta</taxon>
        <taxon>Tracheophyta</taxon>
        <taxon>Spermatophyta</taxon>
        <taxon>Magnoliopsida</taxon>
        <taxon>Liliopsida</taxon>
        <taxon>Asparagales</taxon>
        <taxon>Orchidaceae</taxon>
        <taxon>Vanilloideae</taxon>
        <taxon>Vanilleae</taxon>
        <taxon>Vanilla</taxon>
    </lineage>
</organism>
<protein>
    <submittedName>
        <fullName evidence="1">Uncharacterized protein</fullName>
    </submittedName>
</protein>
<dbReference type="InterPro" id="IPR016024">
    <property type="entry name" value="ARM-type_fold"/>
</dbReference>
<comment type="caution">
    <text evidence="1">The sequence shown here is derived from an EMBL/GenBank/DDBJ whole genome shotgun (WGS) entry which is preliminary data.</text>
</comment>
<evidence type="ECO:0000313" key="1">
    <source>
        <dbReference type="EMBL" id="KAG0477674.1"/>
    </source>
</evidence>
<sequence>MQSRVHQLQQQLAALLSAALPQSISNATNDVHAADAPPSPSLTEAAASGIGINDSARIAALESCRRTVLYPPNALLLPHCAHFLSQGFTQLLADKSYGVRHAAAVAYGSLCAILVSAAFSSNALSNHVLAGSLVDRFLAWALPSFHDFSIRNNSTELALDSLQEFLSAGNAVSVERYVPSILKASQELLEDERTSFSLFNQLLSLLTLISSKFVHCFQPHFFDIVDLLLGWTFMPDLPDPERIYCIWRAGDESS</sequence>
<dbReference type="OrthoDB" id="10065496at2759"/>
<accession>A0A835QWT7</accession>
<name>A0A835QWT7_VANPL</name>
<dbReference type="Proteomes" id="UP000639772">
    <property type="component" value="Chromosome 6"/>
</dbReference>
<proteinExistence type="predicted"/>
<dbReference type="AlphaFoldDB" id="A0A835QWT7"/>
<gene>
    <name evidence="1" type="ORF">HPP92_012393</name>
</gene>